<keyword evidence="4" id="KW-1185">Reference proteome</keyword>
<proteinExistence type="predicted"/>
<dbReference type="EMBL" id="MU858212">
    <property type="protein sequence ID" value="KAK4209228.1"/>
    <property type="molecule type" value="Genomic_DNA"/>
</dbReference>
<protein>
    <submittedName>
        <fullName evidence="3">S-adenosyl-L-methionine-dependent methyltransferase</fullName>
    </submittedName>
</protein>
<dbReference type="Gene3D" id="3.40.50.150">
    <property type="entry name" value="Vaccinia Virus protein VP39"/>
    <property type="match status" value="1"/>
</dbReference>
<dbReference type="InterPro" id="IPR029063">
    <property type="entry name" value="SAM-dependent_MTases_sf"/>
</dbReference>
<accession>A0AAN7B368</accession>
<dbReference type="InterPro" id="IPR007213">
    <property type="entry name" value="Ppm1/Ppm2/Tcmp"/>
</dbReference>
<evidence type="ECO:0000313" key="3">
    <source>
        <dbReference type="EMBL" id="KAK4209228.1"/>
    </source>
</evidence>
<dbReference type="Pfam" id="PF04072">
    <property type="entry name" value="LCM"/>
    <property type="match status" value="1"/>
</dbReference>
<name>A0AAN7B368_9PEZI</name>
<dbReference type="GO" id="GO:0032259">
    <property type="term" value="P:methylation"/>
    <property type="evidence" value="ECO:0007669"/>
    <property type="project" value="UniProtKB-KW"/>
</dbReference>
<organism evidence="3 4">
    <name type="scientific">Rhypophila decipiens</name>
    <dbReference type="NCBI Taxonomy" id="261697"/>
    <lineage>
        <taxon>Eukaryota</taxon>
        <taxon>Fungi</taxon>
        <taxon>Dikarya</taxon>
        <taxon>Ascomycota</taxon>
        <taxon>Pezizomycotina</taxon>
        <taxon>Sordariomycetes</taxon>
        <taxon>Sordariomycetidae</taxon>
        <taxon>Sordariales</taxon>
        <taxon>Naviculisporaceae</taxon>
        <taxon>Rhypophila</taxon>
    </lineage>
</organism>
<dbReference type="GO" id="GO:0008168">
    <property type="term" value="F:methyltransferase activity"/>
    <property type="evidence" value="ECO:0007669"/>
    <property type="project" value="UniProtKB-KW"/>
</dbReference>
<dbReference type="AlphaFoldDB" id="A0AAN7B368"/>
<dbReference type="Proteomes" id="UP001301769">
    <property type="component" value="Unassembled WGS sequence"/>
</dbReference>
<keyword evidence="1 3" id="KW-0489">Methyltransferase</keyword>
<reference evidence="3" key="1">
    <citation type="journal article" date="2023" name="Mol. Phylogenet. Evol.">
        <title>Genome-scale phylogeny and comparative genomics of the fungal order Sordariales.</title>
        <authorList>
            <person name="Hensen N."/>
            <person name="Bonometti L."/>
            <person name="Westerberg I."/>
            <person name="Brannstrom I.O."/>
            <person name="Guillou S."/>
            <person name="Cros-Aarteil S."/>
            <person name="Calhoun S."/>
            <person name="Haridas S."/>
            <person name="Kuo A."/>
            <person name="Mondo S."/>
            <person name="Pangilinan J."/>
            <person name="Riley R."/>
            <person name="LaButti K."/>
            <person name="Andreopoulos B."/>
            <person name="Lipzen A."/>
            <person name="Chen C."/>
            <person name="Yan M."/>
            <person name="Daum C."/>
            <person name="Ng V."/>
            <person name="Clum A."/>
            <person name="Steindorff A."/>
            <person name="Ohm R.A."/>
            <person name="Martin F."/>
            <person name="Silar P."/>
            <person name="Natvig D.O."/>
            <person name="Lalanne C."/>
            <person name="Gautier V."/>
            <person name="Ament-Velasquez S.L."/>
            <person name="Kruys A."/>
            <person name="Hutchinson M.I."/>
            <person name="Powell A.J."/>
            <person name="Barry K."/>
            <person name="Miller A.N."/>
            <person name="Grigoriev I.V."/>
            <person name="Debuchy R."/>
            <person name="Gladieux P."/>
            <person name="Hiltunen Thoren M."/>
            <person name="Johannesson H."/>
        </authorList>
    </citation>
    <scope>NUCLEOTIDE SEQUENCE</scope>
    <source>
        <strain evidence="3">PSN293</strain>
    </source>
</reference>
<dbReference type="InterPro" id="IPR016874">
    <property type="entry name" value="TcmP-like"/>
</dbReference>
<gene>
    <name evidence="3" type="ORF">QBC37DRAFT_324309</name>
</gene>
<sequence>MGLEISPEPATAKSATNTIKVSLTGSEETALTMLYARALDSSQTNPILGDKWAPEIVSKLNYDFPSKTGVGCMVSAEIAARSGNLDGMTEGFLALHAGEPVTVVHLACGLDTRCLRVKHGPEVRWVDVDLPGVVHLRERVSPSCNVGGDYTLLAGSAADVGGWIDRIPADRPTLVIFEGLTMYLNETQGRHLFEGIVSRFGGKRGVEKQNQIICDALGSIIVRLQGWVHSVENSGALLDWAMDDPEMLCREWCDERLELVEHMLAVEMPGVERYPWAFRAAMAIGAWVPYVRSHSKLLRYRF</sequence>
<evidence type="ECO:0000256" key="2">
    <source>
        <dbReference type="ARBA" id="ARBA00022679"/>
    </source>
</evidence>
<evidence type="ECO:0000313" key="4">
    <source>
        <dbReference type="Proteomes" id="UP001301769"/>
    </source>
</evidence>
<reference evidence="3" key="2">
    <citation type="submission" date="2023-05" db="EMBL/GenBank/DDBJ databases">
        <authorList>
            <consortium name="Lawrence Berkeley National Laboratory"/>
            <person name="Steindorff A."/>
            <person name="Hensen N."/>
            <person name="Bonometti L."/>
            <person name="Westerberg I."/>
            <person name="Brannstrom I.O."/>
            <person name="Guillou S."/>
            <person name="Cros-Aarteil S."/>
            <person name="Calhoun S."/>
            <person name="Haridas S."/>
            <person name="Kuo A."/>
            <person name="Mondo S."/>
            <person name="Pangilinan J."/>
            <person name="Riley R."/>
            <person name="Labutti K."/>
            <person name="Andreopoulos B."/>
            <person name="Lipzen A."/>
            <person name="Chen C."/>
            <person name="Yanf M."/>
            <person name="Daum C."/>
            <person name="Ng V."/>
            <person name="Clum A."/>
            <person name="Ohm R."/>
            <person name="Martin F."/>
            <person name="Silar P."/>
            <person name="Natvig D."/>
            <person name="Lalanne C."/>
            <person name="Gautier V."/>
            <person name="Ament-Velasquez S.L."/>
            <person name="Kruys A."/>
            <person name="Hutchinson M.I."/>
            <person name="Powell A.J."/>
            <person name="Barry K."/>
            <person name="Miller A.N."/>
            <person name="Grigoriev I.V."/>
            <person name="Debuchy R."/>
            <person name="Gladieux P."/>
            <person name="Thoren M.H."/>
            <person name="Johannesson H."/>
        </authorList>
    </citation>
    <scope>NUCLEOTIDE SEQUENCE</scope>
    <source>
        <strain evidence="3">PSN293</strain>
    </source>
</reference>
<evidence type="ECO:0000256" key="1">
    <source>
        <dbReference type="ARBA" id="ARBA00022603"/>
    </source>
</evidence>
<keyword evidence="2" id="KW-0808">Transferase</keyword>
<comment type="caution">
    <text evidence="3">The sequence shown here is derived from an EMBL/GenBank/DDBJ whole genome shotgun (WGS) entry which is preliminary data.</text>
</comment>
<dbReference type="PIRSF" id="PIRSF028177">
    <property type="entry name" value="Polyketide_synth_Omtfrase_TcmP"/>
    <property type="match status" value="1"/>
</dbReference>
<dbReference type="PANTHER" id="PTHR43619">
    <property type="entry name" value="S-ADENOSYL-L-METHIONINE-DEPENDENT METHYLTRANSFERASE YKTD-RELATED"/>
    <property type="match status" value="1"/>
</dbReference>
<dbReference type="PANTHER" id="PTHR43619:SF2">
    <property type="entry name" value="S-ADENOSYL-L-METHIONINE-DEPENDENT METHYLTRANSFERASES SUPERFAMILY PROTEIN"/>
    <property type="match status" value="1"/>
</dbReference>
<dbReference type="SUPFAM" id="SSF53335">
    <property type="entry name" value="S-adenosyl-L-methionine-dependent methyltransferases"/>
    <property type="match status" value="1"/>
</dbReference>